<comment type="cofactor">
    <cofactor evidence="1 8">
        <name>FAD</name>
        <dbReference type="ChEBI" id="CHEBI:57692"/>
    </cofactor>
</comment>
<feature type="region of interest" description="Disordered" evidence="9">
    <location>
        <begin position="1"/>
        <end position="86"/>
    </location>
</feature>
<dbReference type="Gene3D" id="1.20.120.310">
    <property type="entry name" value="ERV/ALR sulfhydryl oxidase domain"/>
    <property type="match status" value="1"/>
</dbReference>
<evidence type="ECO:0000256" key="2">
    <source>
        <dbReference type="ARBA" id="ARBA00004569"/>
    </source>
</evidence>
<evidence type="ECO:0000256" key="8">
    <source>
        <dbReference type="RuleBase" id="RU371123"/>
    </source>
</evidence>
<dbReference type="PANTHER" id="PTHR12645">
    <property type="entry name" value="ALR/ERV"/>
    <property type="match status" value="1"/>
</dbReference>
<dbReference type="PANTHER" id="PTHR12645:SF0">
    <property type="entry name" value="FAD-LINKED SULFHYDRYL OXIDASE ALR"/>
    <property type="match status" value="1"/>
</dbReference>
<evidence type="ECO:0000256" key="1">
    <source>
        <dbReference type="ARBA" id="ARBA00001974"/>
    </source>
</evidence>
<keyword evidence="7" id="KW-1015">Disulfide bond</keyword>
<dbReference type="GO" id="GO:0016971">
    <property type="term" value="F:flavin-dependent sulfhydryl oxidase activity"/>
    <property type="evidence" value="ECO:0007669"/>
    <property type="project" value="InterPro"/>
</dbReference>
<dbReference type="FunFam" id="1.20.120.310:FF:000003">
    <property type="entry name" value="Sulfhydryl oxidase"/>
    <property type="match status" value="1"/>
</dbReference>
<evidence type="ECO:0000256" key="5">
    <source>
        <dbReference type="ARBA" id="ARBA00023002"/>
    </source>
</evidence>
<dbReference type="GO" id="GO:0005758">
    <property type="term" value="C:mitochondrial intermembrane space"/>
    <property type="evidence" value="ECO:0007669"/>
    <property type="project" value="UniProtKB-SubCell"/>
</dbReference>
<evidence type="ECO:0000313" key="12">
    <source>
        <dbReference type="Proteomes" id="UP001313282"/>
    </source>
</evidence>
<dbReference type="InterPro" id="IPR036774">
    <property type="entry name" value="ERV/ALR_sulphydryl_oxid_sf"/>
</dbReference>
<evidence type="ECO:0000256" key="9">
    <source>
        <dbReference type="SAM" id="MobiDB-lite"/>
    </source>
</evidence>
<evidence type="ECO:0000256" key="3">
    <source>
        <dbReference type="ARBA" id="ARBA00022630"/>
    </source>
</evidence>
<evidence type="ECO:0000256" key="4">
    <source>
        <dbReference type="ARBA" id="ARBA00022827"/>
    </source>
</evidence>
<dbReference type="Proteomes" id="UP001313282">
    <property type="component" value="Unassembled WGS sequence"/>
</dbReference>
<keyword evidence="4 8" id="KW-0274">FAD</keyword>
<name>A0AAN8MPU9_9PEZI</name>
<dbReference type="SUPFAM" id="SSF69000">
    <property type="entry name" value="FAD-dependent thiol oxidase"/>
    <property type="match status" value="1"/>
</dbReference>
<organism evidence="11 12">
    <name type="scientific">Orbilia javanica</name>
    <dbReference type="NCBI Taxonomy" id="47235"/>
    <lineage>
        <taxon>Eukaryota</taxon>
        <taxon>Fungi</taxon>
        <taxon>Dikarya</taxon>
        <taxon>Ascomycota</taxon>
        <taxon>Pezizomycotina</taxon>
        <taxon>Orbiliomycetes</taxon>
        <taxon>Orbiliales</taxon>
        <taxon>Orbiliaceae</taxon>
        <taxon>Orbilia</taxon>
    </lineage>
</organism>
<keyword evidence="12" id="KW-1185">Reference proteome</keyword>
<keyword evidence="6" id="KW-0496">Mitochondrion</keyword>
<dbReference type="PROSITE" id="PS51324">
    <property type="entry name" value="ERV_ALR"/>
    <property type="match status" value="1"/>
</dbReference>
<comment type="catalytic activity">
    <reaction evidence="8">
        <text>2 R'C(R)SH + O2 = R'C(R)S-S(R)CR' + H2O2</text>
        <dbReference type="Rhea" id="RHEA:17357"/>
        <dbReference type="ChEBI" id="CHEBI:15379"/>
        <dbReference type="ChEBI" id="CHEBI:16240"/>
        <dbReference type="ChEBI" id="CHEBI:16520"/>
        <dbReference type="ChEBI" id="CHEBI:17412"/>
        <dbReference type="EC" id="1.8.3.2"/>
    </reaction>
</comment>
<evidence type="ECO:0000256" key="7">
    <source>
        <dbReference type="ARBA" id="ARBA00023157"/>
    </source>
</evidence>
<dbReference type="InterPro" id="IPR017905">
    <property type="entry name" value="ERV/ALR_sulphydryl_oxidase"/>
</dbReference>
<proteinExistence type="predicted"/>
<feature type="compositionally biased region" description="Polar residues" evidence="9">
    <location>
        <begin position="44"/>
        <end position="64"/>
    </location>
</feature>
<dbReference type="EMBL" id="JAVHNR010000003">
    <property type="protein sequence ID" value="KAK6347538.1"/>
    <property type="molecule type" value="Genomic_DNA"/>
</dbReference>
<comment type="subcellular location">
    <subcellularLocation>
        <location evidence="2">Mitochondrion intermembrane space</location>
    </subcellularLocation>
</comment>
<keyword evidence="5 8" id="KW-0560">Oxidoreductase</keyword>
<dbReference type="Gene3D" id="4.10.320.60">
    <property type="match status" value="1"/>
</dbReference>
<accession>A0AAN8MPU9</accession>
<evidence type="ECO:0000256" key="6">
    <source>
        <dbReference type="ARBA" id="ARBA00023128"/>
    </source>
</evidence>
<keyword evidence="3 8" id="KW-0285">Flavoprotein</keyword>
<sequence>MTATDPEDTQPSSETAHLPQPPAHKGTISKSGIVLGPDGKPCRTCNSARDMTNLSRMLTSGKTKSSSPLAAALAPPPPDRSDCPPDVEQLGRSTWTLLHSITATYPETPTQSQKSDMQSFLSILGRVYPCWVCADDFTAWMKQPENSPKLDTREDFGRWMCNAHNEVNRKLGKQEFDCNLWKQRWKDGWKDGRCD</sequence>
<evidence type="ECO:0000313" key="11">
    <source>
        <dbReference type="EMBL" id="KAK6347538.1"/>
    </source>
</evidence>
<dbReference type="AlphaFoldDB" id="A0AAN8MPU9"/>
<evidence type="ECO:0000259" key="10">
    <source>
        <dbReference type="PROSITE" id="PS51324"/>
    </source>
</evidence>
<feature type="domain" description="ERV/ALR sulfhydryl oxidase" evidence="10">
    <location>
        <begin position="83"/>
        <end position="185"/>
    </location>
</feature>
<dbReference type="InterPro" id="IPR039799">
    <property type="entry name" value="ALR/ERV"/>
</dbReference>
<comment type="caution">
    <text evidence="11">The sequence shown here is derived from an EMBL/GenBank/DDBJ whole genome shotgun (WGS) entry which is preliminary data.</text>
</comment>
<dbReference type="EC" id="1.8.3.2" evidence="8"/>
<dbReference type="GO" id="GO:0050660">
    <property type="term" value="F:flavin adenine dinucleotide binding"/>
    <property type="evidence" value="ECO:0007669"/>
    <property type="project" value="TreeGrafter"/>
</dbReference>
<gene>
    <name evidence="11" type="ORF">TWF718_005378</name>
</gene>
<reference evidence="11 12" key="1">
    <citation type="submission" date="2019-10" db="EMBL/GenBank/DDBJ databases">
        <authorList>
            <person name="Palmer J.M."/>
        </authorList>
    </citation>
    <scope>NUCLEOTIDE SEQUENCE [LARGE SCALE GENOMIC DNA]</scope>
    <source>
        <strain evidence="11 12">TWF718</strain>
    </source>
</reference>
<dbReference type="Pfam" id="PF04777">
    <property type="entry name" value="Evr1_Alr"/>
    <property type="match status" value="1"/>
</dbReference>
<protein>
    <recommendedName>
        <fullName evidence="8">Sulfhydryl oxidase</fullName>
        <ecNumber evidence="8">1.8.3.2</ecNumber>
    </recommendedName>
</protein>